<dbReference type="Proteomes" id="UP001059380">
    <property type="component" value="Chromosome"/>
</dbReference>
<sequence>MTQVRFLFGGAVFLAAFLLFLVEPIAARQLLPVLGGSASVWITCLVFFQTALLVGYLYAHWLSQRPRSVLVLILLAAAVATAIAWSLVHPDQSQGAGHPIWTVFRVLGAYIGIPFIVLSATSPLLQVWWARSESSQVPYRLYALSNLASFLALAAYPALVEPNLTLHNQRLVWCSGFLVFAALLVLLAFRMRGVENVSAKTVEPNAAAPTASFADKLLWVLLPMGATMQLSTVTAYITANVAAIPLLWILPLGVYLLTLILAFQFRLALPWNIIARIMVVLLGGLAYSLHNTNAGWPLWVSLLFFLGELFFACIFCHVEAVRLRPERPSEVTLFYLLFAAGGAIGSFLIGIAAPLLFDYNLDLPLTFLVTALLALAVNWRSGWNQRLLWGVASVAMVAVTFMVRHSYSHNTTVATRNFYASLRVTQDLFSYPGATVRTLMNGSIQHGTQIFGTDDLRRTPTTYYARNSGVGLAMQYCCLARESETIDPQSAPQAQLAAPQVPQRPMSIGVIGLGAGTMAAYGRAGDRIRFYEINPAVVPIARNVFTYIRDSPAQIDIIQGDARNSLASEPPQHFDVLVVDAFSGDAIPIHLLTAEALALYRKHLNPNGILAFHISNRHVDLAPPIALLAQSAGMQARRFDVNSPSGPGEYVSTWMLVTADPQFFELPDIAPHAHMTKPRPGLKLWTDDYSALLPVLRW</sequence>
<organism evidence="3 4">
    <name type="scientific">Occallatibacter riparius</name>
    <dbReference type="NCBI Taxonomy" id="1002689"/>
    <lineage>
        <taxon>Bacteria</taxon>
        <taxon>Pseudomonadati</taxon>
        <taxon>Acidobacteriota</taxon>
        <taxon>Terriglobia</taxon>
        <taxon>Terriglobales</taxon>
        <taxon>Acidobacteriaceae</taxon>
        <taxon>Occallatibacter</taxon>
    </lineage>
</organism>
<dbReference type="KEGG" id="orp:MOP44_00165"/>
<dbReference type="GO" id="GO:0006596">
    <property type="term" value="P:polyamine biosynthetic process"/>
    <property type="evidence" value="ECO:0007669"/>
    <property type="project" value="UniProtKB-KW"/>
</dbReference>
<dbReference type="EMBL" id="CP093313">
    <property type="protein sequence ID" value="UWZ84364.1"/>
    <property type="molecule type" value="Genomic_DNA"/>
</dbReference>
<evidence type="ECO:0000256" key="1">
    <source>
        <dbReference type="ARBA" id="ARBA00023115"/>
    </source>
</evidence>
<feature type="transmembrane region" description="Helical" evidence="2">
    <location>
        <begin position="217"/>
        <end position="237"/>
    </location>
</feature>
<feature type="transmembrane region" description="Helical" evidence="2">
    <location>
        <begin position="296"/>
        <end position="321"/>
    </location>
</feature>
<keyword evidence="2" id="KW-1133">Transmembrane helix</keyword>
<evidence type="ECO:0000313" key="4">
    <source>
        <dbReference type="Proteomes" id="UP001059380"/>
    </source>
</evidence>
<keyword evidence="2" id="KW-0472">Membrane</keyword>
<keyword evidence="1" id="KW-0620">Polyamine biosynthesis</keyword>
<evidence type="ECO:0000313" key="3">
    <source>
        <dbReference type="EMBL" id="UWZ84364.1"/>
    </source>
</evidence>
<dbReference type="PANTHER" id="PTHR43317:SF1">
    <property type="entry name" value="THERMOSPERMINE SYNTHASE ACAULIS5"/>
    <property type="match status" value="1"/>
</dbReference>
<evidence type="ECO:0000256" key="2">
    <source>
        <dbReference type="SAM" id="Phobius"/>
    </source>
</evidence>
<feature type="transmembrane region" description="Helical" evidence="2">
    <location>
        <begin position="273"/>
        <end position="290"/>
    </location>
</feature>
<dbReference type="AlphaFoldDB" id="A0A9J7BN96"/>
<keyword evidence="2" id="KW-0812">Transmembrane</keyword>
<gene>
    <name evidence="3" type="ORF">MOP44_00165</name>
</gene>
<proteinExistence type="predicted"/>
<accession>A0A9J7BN96</accession>
<feature type="transmembrane region" description="Helical" evidence="2">
    <location>
        <begin position="38"/>
        <end position="57"/>
    </location>
</feature>
<protein>
    <submittedName>
        <fullName evidence="3">Fused MFS/spermidine synthase</fullName>
    </submittedName>
</protein>
<feature type="transmembrane region" description="Helical" evidence="2">
    <location>
        <begin position="141"/>
        <end position="158"/>
    </location>
</feature>
<feature type="transmembrane region" description="Helical" evidence="2">
    <location>
        <begin position="69"/>
        <end position="88"/>
    </location>
</feature>
<dbReference type="SUPFAM" id="SSF53335">
    <property type="entry name" value="S-adenosyl-L-methionine-dependent methyltransferases"/>
    <property type="match status" value="1"/>
</dbReference>
<dbReference type="PANTHER" id="PTHR43317">
    <property type="entry name" value="THERMOSPERMINE SYNTHASE ACAULIS5"/>
    <property type="match status" value="1"/>
</dbReference>
<dbReference type="RefSeq" id="WP_260793868.1">
    <property type="nucleotide sequence ID" value="NZ_CP093313.1"/>
</dbReference>
<feature type="transmembrane region" description="Helical" evidence="2">
    <location>
        <begin position="108"/>
        <end position="129"/>
    </location>
</feature>
<dbReference type="InterPro" id="IPR029063">
    <property type="entry name" value="SAM-dependent_MTases_sf"/>
</dbReference>
<feature type="transmembrane region" description="Helical" evidence="2">
    <location>
        <begin position="170"/>
        <end position="189"/>
    </location>
</feature>
<keyword evidence="4" id="KW-1185">Reference proteome</keyword>
<dbReference type="NCBIfam" id="NF037959">
    <property type="entry name" value="MFS_SpdSyn"/>
    <property type="match status" value="1"/>
</dbReference>
<feature type="transmembrane region" description="Helical" evidence="2">
    <location>
        <begin position="243"/>
        <end position="261"/>
    </location>
</feature>
<dbReference type="CDD" id="cd02440">
    <property type="entry name" value="AdoMet_MTases"/>
    <property type="match status" value="1"/>
</dbReference>
<feature type="transmembrane region" description="Helical" evidence="2">
    <location>
        <begin position="387"/>
        <end position="407"/>
    </location>
</feature>
<feature type="transmembrane region" description="Helical" evidence="2">
    <location>
        <begin position="333"/>
        <end position="357"/>
    </location>
</feature>
<dbReference type="Gene3D" id="3.40.50.150">
    <property type="entry name" value="Vaccinia Virus protein VP39"/>
    <property type="match status" value="1"/>
</dbReference>
<feature type="transmembrane region" description="Helical" evidence="2">
    <location>
        <begin position="363"/>
        <end position="380"/>
    </location>
</feature>
<reference evidence="3" key="1">
    <citation type="submission" date="2021-04" db="EMBL/GenBank/DDBJ databases">
        <title>Phylogenetic analysis of Acidobacteriaceae.</title>
        <authorList>
            <person name="Qiu L."/>
            <person name="Zhang Q."/>
        </authorList>
    </citation>
    <scope>NUCLEOTIDE SEQUENCE</scope>
    <source>
        <strain evidence="3">DSM 25168</strain>
    </source>
</reference>
<name>A0A9J7BN96_9BACT</name>